<dbReference type="SMART" id="SM00892">
    <property type="entry name" value="Endonuclease_NS"/>
    <property type="match status" value="1"/>
</dbReference>
<dbReference type="GO" id="GO:0005634">
    <property type="term" value="C:nucleus"/>
    <property type="evidence" value="ECO:0007669"/>
    <property type="project" value="TreeGrafter"/>
</dbReference>
<dbReference type="InterPro" id="IPR020821">
    <property type="entry name" value="ENPP1-3/EXOG-like_nuc-like"/>
</dbReference>
<dbReference type="SUPFAM" id="SSF54060">
    <property type="entry name" value="His-Me finger endonucleases"/>
    <property type="match status" value="1"/>
</dbReference>
<proteinExistence type="inferred from homology"/>
<dbReference type="Pfam" id="PF01223">
    <property type="entry name" value="Endonuclease_NS"/>
    <property type="match status" value="1"/>
</dbReference>
<evidence type="ECO:0000259" key="8">
    <source>
        <dbReference type="SMART" id="SM00892"/>
    </source>
</evidence>
<name>A0A8S1CJE6_9INSE</name>
<keyword evidence="3" id="KW-0378">Hydrolase</keyword>
<keyword evidence="2" id="KW-0540">Nuclease</keyword>
<evidence type="ECO:0000256" key="4">
    <source>
        <dbReference type="PIRSR" id="PIRSR640255-1"/>
    </source>
</evidence>
<evidence type="ECO:0000256" key="5">
    <source>
        <dbReference type="PIRSR" id="PIRSR640255-2"/>
    </source>
</evidence>
<dbReference type="SMART" id="SM00477">
    <property type="entry name" value="NUC"/>
    <property type="match status" value="1"/>
</dbReference>
<feature type="binding site" evidence="5">
    <location>
        <position position="271"/>
    </location>
    <ligand>
        <name>Mg(2+)</name>
        <dbReference type="ChEBI" id="CHEBI:18420"/>
        <note>catalytic</note>
    </ligand>
</feature>
<dbReference type="Proteomes" id="UP000494165">
    <property type="component" value="Unassembled WGS sequence"/>
</dbReference>
<dbReference type="PANTHER" id="PTHR13966:SF17">
    <property type="entry name" value="ENDONUCLEASE-RELATED"/>
    <property type="match status" value="1"/>
</dbReference>
<organism evidence="9 10">
    <name type="scientific">Cloeon dipterum</name>
    <dbReference type="NCBI Taxonomy" id="197152"/>
    <lineage>
        <taxon>Eukaryota</taxon>
        <taxon>Metazoa</taxon>
        <taxon>Ecdysozoa</taxon>
        <taxon>Arthropoda</taxon>
        <taxon>Hexapoda</taxon>
        <taxon>Insecta</taxon>
        <taxon>Pterygota</taxon>
        <taxon>Palaeoptera</taxon>
        <taxon>Ephemeroptera</taxon>
        <taxon>Pisciforma</taxon>
        <taxon>Baetidae</taxon>
        <taxon>Cloeon</taxon>
    </lineage>
</organism>
<dbReference type="InterPro" id="IPR044925">
    <property type="entry name" value="His-Me_finger_sf"/>
</dbReference>
<dbReference type="EMBL" id="CADEPI010000020">
    <property type="protein sequence ID" value="CAB3365390.1"/>
    <property type="molecule type" value="Genomic_DNA"/>
</dbReference>
<keyword evidence="5" id="KW-0479">Metal-binding</keyword>
<dbReference type="InterPro" id="IPR001604">
    <property type="entry name" value="Endo_G_ENPP1-like_dom"/>
</dbReference>
<dbReference type="InterPro" id="IPR040255">
    <property type="entry name" value="Non-specific_endonuclease"/>
</dbReference>
<evidence type="ECO:0000256" key="6">
    <source>
        <dbReference type="SAM" id="SignalP"/>
    </source>
</evidence>
<feature type="active site" description="Proton acceptor" evidence="4">
    <location>
        <position position="241"/>
    </location>
</feature>
<dbReference type="GO" id="GO:0004521">
    <property type="term" value="F:RNA endonuclease activity"/>
    <property type="evidence" value="ECO:0007669"/>
    <property type="project" value="TreeGrafter"/>
</dbReference>
<evidence type="ECO:0008006" key="11">
    <source>
        <dbReference type="Google" id="ProtNLM"/>
    </source>
</evidence>
<dbReference type="PANTHER" id="PTHR13966">
    <property type="entry name" value="ENDONUCLEASE RELATED"/>
    <property type="match status" value="1"/>
</dbReference>
<keyword evidence="10" id="KW-1185">Reference proteome</keyword>
<dbReference type="InterPro" id="IPR044929">
    <property type="entry name" value="DNA/RNA_non-sp_Endonuclease_sf"/>
</dbReference>
<dbReference type="Gene3D" id="3.40.570.10">
    <property type="entry name" value="Extracellular Endonuclease, subunit A"/>
    <property type="match status" value="1"/>
</dbReference>
<evidence type="ECO:0000256" key="2">
    <source>
        <dbReference type="ARBA" id="ARBA00022722"/>
    </source>
</evidence>
<evidence type="ECO:0000256" key="1">
    <source>
        <dbReference type="ARBA" id="ARBA00010052"/>
    </source>
</evidence>
<gene>
    <name evidence="9" type="ORF">CLODIP_2_CD06131</name>
</gene>
<dbReference type="OrthoDB" id="5960141at2759"/>
<evidence type="ECO:0000259" key="7">
    <source>
        <dbReference type="SMART" id="SM00477"/>
    </source>
</evidence>
<dbReference type="FunFam" id="3.40.570.10:FF:000007">
    <property type="entry name" value="Alkaline nuclease"/>
    <property type="match status" value="1"/>
</dbReference>
<accession>A0A8S1CJE6</accession>
<dbReference type="GO" id="GO:0005743">
    <property type="term" value="C:mitochondrial inner membrane"/>
    <property type="evidence" value="ECO:0007669"/>
    <property type="project" value="TreeGrafter"/>
</dbReference>
<feature type="domain" description="DNA/RNA non-specific endonuclease/pyrophosphatase/phosphodiesterase" evidence="8">
    <location>
        <begin position="154"/>
        <end position="395"/>
    </location>
</feature>
<dbReference type="GO" id="GO:0006309">
    <property type="term" value="P:apoptotic DNA fragmentation"/>
    <property type="evidence" value="ECO:0007669"/>
    <property type="project" value="TreeGrafter"/>
</dbReference>
<keyword evidence="3" id="KW-0255">Endonuclease</keyword>
<comment type="similarity">
    <text evidence="1">Belongs to the DNA/RNA non-specific endonuclease family.</text>
</comment>
<feature type="chain" id="PRO_5035744357" description="DNA/RNA non-specific endonuclease domain-containing protein" evidence="6">
    <location>
        <begin position="20"/>
        <end position="412"/>
    </location>
</feature>
<evidence type="ECO:0000313" key="10">
    <source>
        <dbReference type="Proteomes" id="UP000494165"/>
    </source>
</evidence>
<reference evidence="9 10" key="1">
    <citation type="submission" date="2020-04" db="EMBL/GenBank/DDBJ databases">
        <authorList>
            <person name="Alioto T."/>
            <person name="Alioto T."/>
            <person name="Gomez Garrido J."/>
        </authorList>
    </citation>
    <scope>NUCLEOTIDE SEQUENCE [LARGE SCALE GENOMIC DNA]</scope>
</reference>
<dbReference type="GO" id="GO:0046872">
    <property type="term" value="F:metal ion binding"/>
    <property type="evidence" value="ECO:0007669"/>
    <property type="project" value="UniProtKB-KW"/>
</dbReference>
<feature type="signal peptide" evidence="6">
    <location>
        <begin position="1"/>
        <end position="19"/>
    </location>
</feature>
<evidence type="ECO:0000313" key="9">
    <source>
        <dbReference type="EMBL" id="CAB3365390.1"/>
    </source>
</evidence>
<dbReference type="AlphaFoldDB" id="A0A8S1CJE6"/>
<keyword evidence="6" id="KW-0732">Signal</keyword>
<protein>
    <recommendedName>
        <fullName evidence="11">DNA/RNA non-specific endonuclease domain-containing protein</fullName>
    </recommendedName>
</protein>
<evidence type="ECO:0000256" key="3">
    <source>
        <dbReference type="ARBA" id="ARBA00022759"/>
    </source>
</evidence>
<dbReference type="GO" id="GO:0000014">
    <property type="term" value="F:single-stranded DNA endodeoxyribonuclease activity"/>
    <property type="evidence" value="ECO:0007669"/>
    <property type="project" value="TreeGrafter"/>
</dbReference>
<feature type="domain" description="ENPP1-3/EXOG-like endonuclease/phosphodiesterase" evidence="7">
    <location>
        <begin position="155"/>
        <end position="383"/>
    </location>
</feature>
<comment type="caution">
    <text evidence="9">The sequence shown here is derived from an EMBL/GenBank/DDBJ whole genome shotgun (WGS) entry which is preliminary data.</text>
</comment>
<sequence length="412" mass="45640">MVPFTIIILSAFFVTPGWAHTISKRQTTACSINLETDLPLYQPLMLKQSSTSKDLYSFQLPDKSGNINLAANEPLRVACAGKNNVIAKLGVTDINAKCAGSKSITTTSGVTLSLIDLNCTAFVGHSAVKSTTEKCEIVGDYIVINIGFQLADGFYTLIKTCFDEKNRDAIYSKYLETPSIAGQNTAETRPAFVEGSFYPEFTTDTKYSKATQKTTFGQILGSSTLGTTYIKDIDYYLARGHLAARSDFIYATQQRATFWYVNVAPQWQTLNGGNWNTLEDNIRAFVVRYGREIVVYVGTHGIATLPDANGQQKNLYLHFDPTGATTPKIKVPEVFWKVLYDSSSKRAIVFVGYNNPYKTSYTKLCTDVCNQVAWLTWQPTNQKLGFAYCCGLNDIRKNVPSIPPLDVTGLLF</sequence>
<dbReference type="GO" id="GO:0003676">
    <property type="term" value="F:nucleic acid binding"/>
    <property type="evidence" value="ECO:0007669"/>
    <property type="project" value="InterPro"/>
</dbReference>